<name>A0AAW2RNQ5_9LAMI</name>
<organism evidence="2">
    <name type="scientific">Sesamum angustifolium</name>
    <dbReference type="NCBI Taxonomy" id="2727405"/>
    <lineage>
        <taxon>Eukaryota</taxon>
        <taxon>Viridiplantae</taxon>
        <taxon>Streptophyta</taxon>
        <taxon>Embryophyta</taxon>
        <taxon>Tracheophyta</taxon>
        <taxon>Spermatophyta</taxon>
        <taxon>Magnoliopsida</taxon>
        <taxon>eudicotyledons</taxon>
        <taxon>Gunneridae</taxon>
        <taxon>Pentapetalae</taxon>
        <taxon>asterids</taxon>
        <taxon>lamiids</taxon>
        <taxon>Lamiales</taxon>
        <taxon>Pedaliaceae</taxon>
        <taxon>Sesamum</taxon>
    </lineage>
</organism>
<keyword evidence="1" id="KW-0732">Signal</keyword>
<feature type="chain" id="PRO_5043755373" evidence="1">
    <location>
        <begin position="26"/>
        <end position="82"/>
    </location>
</feature>
<dbReference type="AlphaFoldDB" id="A0AAW2RNQ5"/>
<protein>
    <submittedName>
        <fullName evidence="2">Uncharacterized protein</fullName>
    </submittedName>
</protein>
<evidence type="ECO:0000256" key="1">
    <source>
        <dbReference type="SAM" id="SignalP"/>
    </source>
</evidence>
<dbReference type="EMBL" id="JACGWK010000001">
    <property type="protein sequence ID" value="KAL0381875.1"/>
    <property type="molecule type" value="Genomic_DNA"/>
</dbReference>
<feature type="signal peptide" evidence="1">
    <location>
        <begin position="1"/>
        <end position="25"/>
    </location>
</feature>
<reference evidence="2" key="2">
    <citation type="journal article" date="2024" name="Plant">
        <title>Genomic evolution and insights into agronomic trait innovations of Sesamum species.</title>
        <authorList>
            <person name="Miao H."/>
            <person name="Wang L."/>
            <person name="Qu L."/>
            <person name="Liu H."/>
            <person name="Sun Y."/>
            <person name="Le M."/>
            <person name="Wang Q."/>
            <person name="Wei S."/>
            <person name="Zheng Y."/>
            <person name="Lin W."/>
            <person name="Duan Y."/>
            <person name="Cao H."/>
            <person name="Xiong S."/>
            <person name="Wang X."/>
            <person name="Wei L."/>
            <person name="Li C."/>
            <person name="Ma Q."/>
            <person name="Ju M."/>
            <person name="Zhao R."/>
            <person name="Li G."/>
            <person name="Mu C."/>
            <person name="Tian Q."/>
            <person name="Mei H."/>
            <person name="Zhang T."/>
            <person name="Gao T."/>
            <person name="Zhang H."/>
        </authorList>
    </citation>
    <scope>NUCLEOTIDE SEQUENCE</scope>
    <source>
        <strain evidence="2">G01</strain>
    </source>
</reference>
<reference evidence="2" key="1">
    <citation type="submission" date="2020-06" db="EMBL/GenBank/DDBJ databases">
        <authorList>
            <person name="Li T."/>
            <person name="Hu X."/>
            <person name="Zhang T."/>
            <person name="Song X."/>
            <person name="Zhang H."/>
            <person name="Dai N."/>
            <person name="Sheng W."/>
            <person name="Hou X."/>
            <person name="Wei L."/>
        </authorList>
    </citation>
    <scope>NUCLEOTIDE SEQUENCE</scope>
    <source>
        <strain evidence="2">G01</strain>
        <tissue evidence="2">Leaf</tissue>
    </source>
</reference>
<accession>A0AAW2RNQ5</accession>
<proteinExistence type="predicted"/>
<evidence type="ECO:0000313" key="2">
    <source>
        <dbReference type="EMBL" id="KAL0381875.1"/>
    </source>
</evidence>
<gene>
    <name evidence="2" type="ORF">Sangu_0251800</name>
</gene>
<comment type="caution">
    <text evidence="2">The sequence shown here is derived from an EMBL/GenBank/DDBJ whole genome shotgun (WGS) entry which is preliminary data.</text>
</comment>
<sequence>MKASNLVPMLLLMMLVCANHSPVESRALRATSAAKVAVSRTKFVKPSSNVSLYNEMEGRRLNDVHHVFTQSSGPDGRGSGHR</sequence>